<dbReference type="Proteomes" id="UP001059252">
    <property type="component" value="Chromosome"/>
</dbReference>
<evidence type="ECO:0000313" key="6">
    <source>
        <dbReference type="Proteomes" id="UP001059252"/>
    </source>
</evidence>
<dbReference type="InterPro" id="IPR036388">
    <property type="entry name" value="WH-like_DNA-bd_sf"/>
</dbReference>
<accession>A0ABY5RA87</accession>
<evidence type="ECO:0000256" key="1">
    <source>
        <dbReference type="ARBA" id="ARBA00023015"/>
    </source>
</evidence>
<evidence type="ECO:0000313" key="5">
    <source>
        <dbReference type="EMBL" id="UVD81905.1"/>
    </source>
</evidence>
<keyword evidence="6" id="KW-1185">Reference proteome</keyword>
<feature type="domain" description="HTH gntR-type" evidence="4">
    <location>
        <begin position="6"/>
        <end position="74"/>
    </location>
</feature>
<dbReference type="InterPro" id="IPR000524">
    <property type="entry name" value="Tscrpt_reg_HTH_GntR"/>
</dbReference>
<keyword evidence="3" id="KW-0804">Transcription</keyword>
<dbReference type="PROSITE" id="PS50949">
    <property type="entry name" value="HTH_GNTR"/>
    <property type="match status" value="1"/>
</dbReference>
<proteinExistence type="predicted"/>
<keyword evidence="2" id="KW-0238">DNA-binding</keyword>
<gene>
    <name evidence="5" type="ORF">NV226_01195</name>
</gene>
<evidence type="ECO:0000259" key="4">
    <source>
        <dbReference type="PROSITE" id="PS50949"/>
    </source>
</evidence>
<dbReference type="InterPro" id="IPR036390">
    <property type="entry name" value="WH_DNA-bd_sf"/>
</dbReference>
<dbReference type="EMBL" id="CP102734">
    <property type="protein sequence ID" value="UVD81905.1"/>
    <property type="molecule type" value="Genomic_DNA"/>
</dbReference>
<dbReference type="Pfam" id="PF00392">
    <property type="entry name" value="GntR"/>
    <property type="match status" value="1"/>
</dbReference>
<dbReference type="SMART" id="SM00345">
    <property type="entry name" value="HTH_GNTR"/>
    <property type="match status" value="1"/>
</dbReference>
<protein>
    <submittedName>
        <fullName evidence="5">GntR family transcriptional regulator</fullName>
    </submittedName>
</protein>
<sequence length="219" mass="26440">MKNENLNLTQRIMLYLKEIMDNKKVDIDQQLPSEHFLMEKFYCSRLTVVQVYNKLKSLGAVYTKPKKGYFVARNYHNLIKPISGSIKYNKTNILNKSNYENTWFKDYEIKFDYGFNAFTKQYFNDLEMIMEADYFISKKYNQSTNIEFEQNIIEYLVGKILVLNNVVYHLQYEDNNLWEYKKIVVIYMYGYDEEGIIIAAKYKIKPEHFKFSKQEFSLF</sequence>
<evidence type="ECO:0000256" key="3">
    <source>
        <dbReference type="ARBA" id="ARBA00023163"/>
    </source>
</evidence>
<dbReference type="RefSeq" id="WP_258211079.1">
    <property type="nucleotide sequence ID" value="NZ_CP102734.1"/>
</dbReference>
<evidence type="ECO:0000256" key="2">
    <source>
        <dbReference type="ARBA" id="ARBA00023125"/>
    </source>
</evidence>
<dbReference type="SUPFAM" id="SSF46785">
    <property type="entry name" value="Winged helix' DNA-binding domain"/>
    <property type="match status" value="1"/>
</dbReference>
<keyword evidence="1" id="KW-0805">Transcription regulation</keyword>
<name>A0ABY5RA87_9MOLU</name>
<reference evidence="5" key="1">
    <citation type="submission" date="2022-08" db="EMBL/GenBank/DDBJ databases">
        <title>Complete genome of Mycoplasma iguanae type strain 2327.</title>
        <authorList>
            <person name="Spergser J."/>
        </authorList>
    </citation>
    <scope>NUCLEOTIDE SEQUENCE</scope>
    <source>
        <strain evidence="5">2327</strain>
    </source>
</reference>
<organism evidence="5 6">
    <name type="scientific">Mycoplasma iguanae</name>
    <dbReference type="NCBI Taxonomy" id="292461"/>
    <lineage>
        <taxon>Bacteria</taxon>
        <taxon>Bacillati</taxon>
        <taxon>Mycoplasmatota</taxon>
        <taxon>Mollicutes</taxon>
        <taxon>Mycoplasmataceae</taxon>
        <taxon>Mycoplasma</taxon>
    </lineage>
</organism>
<dbReference type="Gene3D" id="1.10.10.10">
    <property type="entry name" value="Winged helix-like DNA-binding domain superfamily/Winged helix DNA-binding domain"/>
    <property type="match status" value="1"/>
</dbReference>